<feature type="domain" description="Immunity MXAN-0049 protein" evidence="1">
    <location>
        <begin position="68"/>
        <end position="196"/>
    </location>
</feature>
<dbReference type="EMBL" id="JAWXVI010000001">
    <property type="protein sequence ID" value="MDX6187748.1"/>
    <property type="molecule type" value="Genomic_DNA"/>
</dbReference>
<keyword evidence="3" id="KW-1185">Reference proteome</keyword>
<name>A0ABU4R5H0_9FLAO</name>
<gene>
    <name evidence="2" type="ORF">SGQ83_00150</name>
</gene>
<comment type="caution">
    <text evidence="2">The sequence shown here is derived from an EMBL/GenBank/DDBJ whole genome shotgun (WGS) entry which is preliminary data.</text>
</comment>
<evidence type="ECO:0000259" key="1">
    <source>
        <dbReference type="Pfam" id="PF07791"/>
    </source>
</evidence>
<protein>
    <recommendedName>
        <fullName evidence="1">Immunity MXAN-0049 protein domain-containing protein</fullName>
    </recommendedName>
</protein>
<dbReference type="InterPro" id="IPR012433">
    <property type="entry name" value="Imm11"/>
</dbReference>
<sequence length="199" mass="23073">MSKYFSISWVDNPVGPVAFGPENSKLNFELTEELVGCNKLPFDLIIKKVSQLKDSVEESDDLSDLNTIWEDYLPNNIGFALMSDRLKAIVDLHLTGQEDIDWINCKVWANATFKIYYILRFNRKLDVLDIENTKYIPNSNRILKPCYSLLKVNFYNVFHEELSDNLWQINIFIIISEKLKKDIQKGKLTGIEFGKVTVI</sequence>
<proteinExistence type="predicted"/>
<dbReference type="RefSeq" id="WP_230002793.1">
    <property type="nucleotide sequence ID" value="NZ_CP087134.1"/>
</dbReference>
<accession>A0ABU4R5H0</accession>
<reference evidence="2 3" key="1">
    <citation type="submission" date="2023-11" db="EMBL/GenBank/DDBJ databases">
        <title>Unpublished Manusciprt.</title>
        <authorList>
            <person name="Saticioglu I.B."/>
            <person name="Ay H."/>
            <person name="Ajmi N."/>
            <person name="Altun S."/>
            <person name="Duman M."/>
        </authorList>
    </citation>
    <scope>NUCLEOTIDE SEQUENCE [LARGE SCALE GENOMIC DNA]</scope>
    <source>
        <strain evidence="2 3">Fl-318</strain>
    </source>
</reference>
<organism evidence="2 3">
    <name type="scientific">Flavobacterium cupriresistens</name>
    <dbReference type="NCBI Taxonomy" id="2893885"/>
    <lineage>
        <taxon>Bacteria</taxon>
        <taxon>Pseudomonadati</taxon>
        <taxon>Bacteroidota</taxon>
        <taxon>Flavobacteriia</taxon>
        <taxon>Flavobacteriales</taxon>
        <taxon>Flavobacteriaceae</taxon>
        <taxon>Flavobacterium</taxon>
    </lineage>
</organism>
<dbReference type="Pfam" id="PF07791">
    <property type="entry name" value="Imm11"/>
    <property type="match status" value="1"/>
</dbReference>
<evidence type="ECO:0000313" key="2">
    <source>
        <dbReference type="EMBL" id="MDX6187748.1"/>
    </source>
</evidence>
<dbReference type="Proteomes" id="UP001273350">
    <property type="component" value="Unassembled WGS sequence"/>
</dbReference>
<evidence type="ECO:0000313" key="3">
    <source>
        <dbReference type="Proteomes" id="UP001273350"/>
    </source>
</evidence>